<evidence type="ECO:0000313" key="1">
    <source>
        <dbReference type="EMBL" id="MBD2691462.1"/>
    </source>
</evidence>
<sequence>MVVYPDGVWYSQTKPEVIERIIQEHLIGRMVVVEGYAFLTHPLPETYPVSRKPLK</sequence>
<protein>
    <submittedName>
        <fullName evidence="1">Uncharacterized protein</fullName>
    </submittedName>
</protein>
<dbReference type="CDD" id="cd02980">
    <property type="entry name" value="TRX_Fd_family"/>
    <property type="match status" value="1"/>
</dbReference>
<proteinExistence type="predicted"/>
<dbReference type="RefSeq" id="WP_158624041.1">
    <property type="nucleotide sequence ID" value="NZ_JACJTQ010000006.1"/>
</dbReference>
<name>A0ABR8J1D3_9NOST</name>
<dbReference type="Gene3D" id="3.40.30.10">
    <property type="entry name" value="Glutaredoxin"/>
    <property type="match status" value="1"/>
</dbReference>
<comment type="caution">
    <text evidence="1">The sequence shown here is derived from an EMBL/GenBank/DDBJ whole genome shotgun (WGS) entry which is preliminary data.</text>
</comment>
<accession>A0ABR8J1D3</accession>
<dbReference type="SUPFAM" id="SSF52833">
    <property type="entry name" value="Thioredoxin-like"/>
    <property type="match status" value="1"/>
</dbReference>
<keyword evidence="2" id="KW-1185">Reference proteome</keyword>
<dbReference type="EMBL" id="JACJTQ010000006">
    <property type="protein sequence ID" value="MBD2691462.1"/>
    <property type="molecule type" value="Genomic_DNA"/>
</dbReference>
<evidence type="ECO:0000313" key="2">
    <source>
        <dbReference type="Proteomes" id="UP000660381"/>
    </source>
</evidence>
<dbReference type="InterPro" id="IPR036249">
    <property type="entry name" value="Thioredoxin-like_sf"/>
</dbReference>
<organism evidence="1 2">
    <name type="scientific">Anabaena catenula FACHB-362</name>
    <dbReference type="NCBI Taxonomy" id="2692877"/>
    <lineage>
        <taxon>Bacteria</taxon>
        <taxon>Bacillati</taxon>
        <taxon>Cyanobacteriota</taxon>
        <taxon>Cyanophyceae</taxon>
        <taxon>Nostocales</taxon>
        <taxon>Nostocaceae</taxon>
        <taxon>Anabaena</taxon>
    </lineage>
</organism>
<reference evidence="1 2" key="1">
    <citation type="journal article" date="2020" name="ISME J.">
        <title>Comparative genomics reveals insights into cyanobacterial evolution and habitat adaptation.</title>
        <authorList>
            <person name="Chen M.Y."/>
            <person name="Teng W.K."/>
            <person name="Zhao L."/>
            <person name="Hu C.X."/>
            <person name="Zhou Y.K."/>
            <person name="Han B.P."/>
            <person name="Song L.R."/>
            <person name="Shu W.S."/>
        </authorList>
    </citation>
    <scope>NUCLEOTIDE SEQUENCE [LARGE SCALE GENOMIC DNA]</scope>
    <source>
        <strain evidence="1 2">FACHB-362</strain>
    </source>
</reference>
<gene>
    <name evidence="1" type="ORF">H6G68_06770</name>
</gene>
<dbReference type="Proteomes" id="UP000660381">
    <property type="component" value="Unassembled WGS sequence"/>
</dbReference>